<comment type="subunit">
    <text evidence="8">Homodimer.</text>
</comment>
<dbReference type="HAMAP" id="MF_00158">
    <property type="entry name" value="PanC"/>
    <property type="match status" value="1"/>
</dbReference>
<keyword evidence="4 8" id="KW-0566">Pantothenate biosynthesis</keyword>
<dbReference type="Pfam" id="PF02569">
    <property type="entry name" value="Pantoate_ligase"/>
    <property type="match status" value="1"/>
</dbReference>
<protein>
    <recommendedName>
        <fullName evidence="8">Pantothenate synthetase</fullName>
        <shortName evidence="8">PS</shortName>
        <ecNumber evidence="8">6.3.2.1</ecNumber>
    </recommendedName>
    <alternativeName>
        <fullName evidence="8">Pantoate--beta-alanine ligase</fullName>
    </alternativeName>
    <alternativeName>
        <fullName evidence="8">Pantoate-activating enzyme</fullName>
    </alternativeName>
</protein>
<feature type="binding site" evidence="8">
    <location>
        <position position="155"/>
    </location>
    <ligand>
        <name>(R)-pantoate</name>
        <dbReference type="ChEBI" id="CHEBI:15980"/>
    </ligand>
</feature>
<dbReference type="InterPro" id="IPR004821">
    <property type="entry name" value="Cyt_trans-like"/>
</dbReference>
<keyword evidence="6 8" id="KW-0067">ATP-binding</keyword>
<evidence type="ECO:0000256" key="7">
    <source>
        <dbReference type="ARBA" id="ARBA00048258"/>
    </source>
</evidence>
<keyword evidence="10" id="KW-1185">Reference proteome</keyword>
<comment type="similarity">
    <text evidence="2 8">Belongs to the pantothenate synthetase family.</text>
</comment>
<dbReference type="InterPro" id="IPR042176">
    <property type="entry name" value="Pantoate_ligase_C"/>
</dbReference>
<keyword evidence="8" id="KW-0963">Cytoplasm</keyword>
<dbReference type="RefSeq" id="WP_126016150.1">
    <property type="nucleotide sequence ID" value="NZ_CP034437.1"/>
</dbReference>
<name>A0A3S9A4V3_9BACL</name>
<evidence type="ECO:0000256" key="4">
    <source>
        <dbReference type="ARBA" id="ARBA00022655"/>
    </source>
</evidence>
<comment type="function">
    <text evidence="8">Catalyzes the condensation of pantoate with beta-alanine in an ATP-dependent reaction via a pantoyl-adenylate intermediate.</text>
</comment>
<evidence type="ECO:0000256" key="6">
    <source>
        <dbReference type="ARBA" id="ARBA00022840"/>
    </source>
</evidence>
<dbReference type="Proteomes" id="UP000272528">
    <property type="component" value="Chromosome"/>
</dbReference>
<dbReference type="GO" id="GO:0005524">
    <property type="term" value="F:ATP binding"/>
    <property type="evidence" value="ECO:0007669"/>
    <property type="project" value="UniProtKB-KW"/>
</dbReference>
<dbReference type="Gene3D" id="3.40.50.620">
    <property type="entry name" value="HUPs"/>
    <property type="match status" value="1"/>
</dbReference>
<keyword evidence="5 8" id="KW-0547">Nucleotide-binding</keyword>
<proteinExistence type="inferred from homology"/>
<feature type="active site" description="Proton donor" evidence="8">
    <location>
        <position position="39"/>
    </location>
</feature>
<comment type="pathway">
    <text evidence="1 8">Cofactor biosynthesis; (R)-pantothenate biosynthesis; (R)-pantothenate from (R)-pantoate and beta-alanine: step 1/1.</text>
</comment>
<gene>
    <name evidence="8" type="primary">panC</name>
    <name evidence="9" type="ORF">EJC50_14605</name>
</gene>
<dbReference type="FunFam" id="3.40.50.620:FF:000013">
    <property type="entry name" value="Pantothenate synthetase"/>
    <property type="match status" value="1"/>
</dbReference>
<feature type="binding site" evidence="8">
    <location>
        <begin position="32"/>
        <end position="39"/>
    </location>
    <ligand>
        <name>ATP</name>
        <dbReference type="ChEBI" id="CHEBI:30616"/>
    </ligand>
</feature>
<feature type="binding site" evidence="8">
    <location>
        <position position="178"/>
    </location>
    <ligand>
        <name>ATP</name>
        <dbReference type="ChEBI" id="CHEBI:30616"/>
    </ligand>
</feature>
<dbReference type="EC" id="6.3.2.1" evidence="8"/>
<feature type="binding site" evidence="8">
    <location>
        <begin position="149"/>
        <end position="152"/>
    </location>
    <ligand>
        <name>ATP</name>
        <dbReference type="ChEBI" id="CHEBI:30616"/>
    </ligand>
</feature>
<evidence type="ECO:0000313" key="9">
    <source>
        <dbReference type="EMBL" id="AZN40752.1"/>
    </source>
</evidence>
<dbReference type="NCBIfam" id="TIGR00125">
    <property type="entry name" value="cyt_tran_rel"/>
    <property type="match status" value="1"/>
</dbReference>
<evidence type="ECO:0000256" key="2">
    <source>
        <dbReference type="ARBA" id="ARBA00009256"/>
    </source>
</evidence>
<feature type="binding site" evidence="8">
    <location>
        <position position="63"/>
    </location>
    <ligand>
        <name>(R)-pantoate</name>
        <dbReference type="ChEBI" id="CHEBI:15980"/>
    </ligand>
</feature>
<dbReference type="PANTHER" id="PTHR21299:SF1">
    <property type="entry name" value="PANTOATE--BETA-ALANINE LIGASE"/>
    <property type="match status" value="1"/>
</dbReference>
<dbReference type="NCBIfam" id="TIGR00018">
    <property type="entry name" value="panC"/>
    <property type="match status" value="1"/>
</dbReference>
<comment type="catalytic activity">
    <reaction evidence="7 8">
        <text>(R)-pantoate + beta-alanine + ATP = (R)-pantothenate + AMP + diphosphate + H(+)</text>
        <dbReference type="Rhea" id="RHEA:10912"/>
        <dbReference type="ChEBI" id="CHEBI:15378"/>
        <dbReference type="ChEBI" id="CHEBI:15980"/>
        <dbReference type="ChEBI" id="CHEBI:29032"/>
        <dbReference type="ChEBI" id="CHEBI:30616"/>
        <dbReference type="ChEBI" id="CHEBI:33019"/>
        <dbReference type="ChEBI" id="CHEBI:57966"/>
        <dbReference type="ChEBI" id="CHEBI:456215"/>
        <dbReference type="EC" id="6.3.2.1"/>
    </reaction>
</comment>
<accession>A0A3S9A4V3</accession>
<dbReference type="SUPFAM" id="SSF52374">
    <property type="entry name" value="Nucleotidylyl transferase"/>
    <property type="match status" value="1"/>
</dbReference>
<comment type="miscellaneous">
    <text evidence="8">The reaction proceeds by a bi uni uni bi ping pong mechanism.</text>
</comment>
<dbReference type="CDD" id="cd00560">
    <property type="entry name" value="PanC"/>
    <property type="match status" value="1"/>
</dbReference>
<keyword evidence="3 8" id="KW-0436">Ligase</keyword>
<evidence type="ECO:0000256" key="1">
    <source>
        <dbReference type="ARBA" id="ARBA00004990"/>
    </source>
</evidence>
<evidence type="ECO:0000256" key="5">
    <source>
        <dbReference type="ARBA" id="ARBA00022741"/>
    </source>
</evidence>
<dbReference type="PANTHER" id="PTHR21299">
    <property type="entry name" value="CYTIDYLATE KINASE/PANTOATE-BETA-ALANINE LIGASE"/>
    <property type="match status" value="1"/>
</dbReference>
<evidence type="ECO:0000313" key="10">
    <source>
        <dbReference type="Proteomes" id="UP000272528"/>
    </source>
</evidence>
<dbReference type="UniPathway" id="UPA00028">
    <property type="reaction ID" value="UER00005"/>
</dbReference>
<dbReference type="GO" id="GO:0005829">
    <property type="term" value="C:cytosol"/>
    <property type="evidence" value="ECO:0007669"/>
    <property type="project" value="TreeGrafter"/>
</dbReference>
<dbReference type="OrthoDB" id="9773087at2"/>
<dbReference type="KEGG" id="palb:EJC50_14605"/>
<dbReference type="GO" id="GO:0015940">
    <property type="term" value="P:pantothenate biosynthetic process"/>
    <property type="evidence" value="ECO:0007669"/>
    <property type="project" value="UniProtKB-UniRule"/>
</dbReference>
<evidence type="ECO:0000256" key="3">
    <source>
        <dbReference type="ARBA" id="ARBA00022598"/>
    </source>
</evidence>
<dbReference type="EMBL" id="CP034437">
    <property type="protein sequence ID" value="AZN40752.1"/>
    <property type="molecule type" value="Genomic_DNA"/>
</dbReference>
<dbReference type="InterPro" id="IPR014729">
    <property type="entry name" value="Rossmann-like_a/b/a_fold"/>
</dbReference>
<dbReference type="GO" id="GO:0004592">
    <property type="term" value="F:pantoate-beta-alanine ligase activity"/>
    <property type="evidence" value="ECO:0007669"/>
    <property type="project" value="UniProtKB-UniRule"/>
</dbReference>
<reference evidence="10" key="1">
    <citation type="submission" date="2018-12" db="EMBL/GenBank/DDBJ databases">
        <title>Genome sequence of Peanibacillus sp.</title>
        <authorList>
            <person name="Subramani G."/>
            <person name="Srinivasan S."/>
            <person name="Kim M.K."/>
        </authorList>
    </citation>
    <scope>NUCLEOTIDE SEQUENCE [LARGE SCALE GENOMIC DNA]</scope>
    <source>
        <strain evidence="10">18JY67-1</strain>
    </source>
</reference>
<evidence type="ECO:0000256" key="8">
    <source>
        <dbReference type="HAMAP-Rule" id="MF_00158"/>
    </source>
</evidence>
<feature type="binding site" evidence="8">
    <location>
        <position position="63"/>
    </location>
    <ligand>
        <name>beta-alanine</name>
        <dbReference type="ChEBI" id="CHEBI:57966"/>
    </ligand>
</feature>
<sequence length="322" mass="36000">MIRCTSITELRQLLAEQRKQSPDSRIGLVPTMGFLHEGHASLMRRADEECDFNVLSVFVNPLQFGPNEDFERYPRDIERDAAIAEKNGIDILFMPSVQEMYPTKPLTKVLISDVTDRLCGASRPGHFDGVGTVVSKLFNLVQPTKAYFGMKDAQQVAVIEQMVHDLNIPVQIVRCETVREANGLAMSSRNVYLNEEQREQAVVLSQTLRDAQSWLEETGMTTGELTKRIQASIEKAPLAVIDYAEVLIYPSLSIIEPHQQLSQLSGTLIIAFAVKFGSTRLIDNRLFELQGGGVHVQNDDEIEAAQSNSNRGEPQLCGQHHH</sequence>
<feature type="binding site" evidence="8">
    <location>
        <begin position="186"/>
        <end position="189"/>
    </location>
    <ligand>
        <name>ATP</name>
        <dbReference type="ChEBI" id="CHEBI:30616"/>
    </ligand>
</feature>
<dbReference type="Gene3D" id="3.30.1300.10">
    <property type="entry name" value="Pantoate-beta-alanine ligase, C-terminal domain"/>
    <property type="match status" value="1"/>
</dbReference>
<organism evidence="9 10">
    <name type="scientific">Paenibacillus albus</name>
    <dbReference type="NCBI Taxonomy" id="2495582"/>
    <lineage>
        <taxon>Bacteria</taxon>
        <taxon>Bacillati</taxon>
        <taxon>Bacillota</taxon>
        <taxon>Bacilli</taxon>
        <taxon>Bacillales</taxon>
        <taxon>Paenibacillaceae</taxon>
        <taxon>Paenibacillus</taxon>
    </lineage>
</organism>
<comment type="subcellular location">
    <subcellularLocation>
        <location evidence="8">Cytoplasm</location>
    </subcellularLocation>
</comment>
<dbReference type="AlphaFoldDB" id="A0A3S9A4V3"/>
<dbReference type="InterPro" id="IPR003721">
    <property type="entry name" value="Pantoate_ligase"/>
</dbReference>